<evidence type="ECO:0000313" key="2">
    <source>
        <dbReference type="RefSeq" id="XP_075084897.1"/>
    </source>
</evidence>
<reference evidence="1" key="1">
    <citation type="journal article" date="2014" name="Nat. Commun.">
        <title>The tobacco genome sequence and its comparison with those of tomato and potato.</title>
        <authorList>
            <person name="Sierro N."/>
            <person name="Battey J.N."/>
            <person name="Ouadi S."/>
            <person name="Bakaher N."/>
            <person name="Bovet L."/>
            <person name="Willig A."/>
            <person name="Goepfert S."/>
            <person name="Peitsch M.C."/>
            <person name="Ivanov N.V."/>
        </authorList>
    </citation>
    <scope>NUCLEOTIDE SEQUENCE [LARGE SCALE GENOMIC DNA]</scope>
</reference>
<dbReference type="RefSeq" id="XP_075084897.1">
    <property type="nucleotide sequence ID" value="XM_075228796.1"/>
</dbReference>
<dbReference type="Proteomes" id="UP000790787">
    <property type="component" value="Chromosome 13"/>
</dbReference>
<name>A0AC58SIU8_TOBAC</name>
<proteinExistence type="predicted"/>
<sequence>MGELETCRGLNQDLGLVRASDTRWRSHYKSFGNFILLFDSTIDVLDTLVEDARTLNERAKVSGYLRSCQMFEVAFMLRLMKDILGITYDLNISLQKKEQNIANAMILVEVAKRKLQMLRVDGWNPLKDKVSTFCIKHDIRIPNFDEPYANSGRSRHKVVDHTTLHHYRVDIFYKIIDRQLQELDDRFNEGTNDLFHGVACLNPVSFIF</sequence>
<gene>
    <name evidence="2" type="primary">LOC142168135</name>
</gene>
<keyword evidence="1" id="KW-1185">Reference proteome</keyword>
<organism evidence="1 2">
    <name type="scientific">Nicotiana tabacum</name>
    <name type="common">Common tobacco</name>
    <dbReference type="NCBI Taxonomy" id="4097"/>
    <lineage>
        <taxon>Eukaryota</taxon>
        <taxon>Viridiplantae</taxon>
        <taxon>Streptophyta</taxon>
        <taxon>Embryophyta</taxon>
        <taxon>Tracheophyta</taxon>
        <taxon>Spermatophyta</taxon>
        <taxon>Magnoliopsida</taxon>
        <taxon>eudicotyledons</taxon>
        <taxon>Gunneridae</taxon>
        <taxon>Pentapetalae</taxon>
        <taxon>asterids</taxon>
        <taxon>lamiids</taxon>
        <taxon>Solanales</taxon>
        <taxon>Solanaceae</taxon>
        <taxon>Nicotianoideae</taxon>
        <taxon>Nicotianeae</taxon>
        <taxon>Nicotiana</taxon>
    </lineage>
</organism>
<accession>A0AC58SIU8</accession>
<evidence type="ECO:0000313" key="1">
    <source>
        <dbReference type="Proteomes" id="UP000790787"/>
    </source>
</evidence>
<protein>
    <submittedName>
        <fullName evidence="2">Uncharacterized protein LOC142168135</fullName>
    </submittedName>
</protein>
<reference evidence="2" key="2">
    <citation type="submission" date="2025-08" db="UniProtKB">
        <authorList>
            <consortium name="RefSeq"/>
        </authorList>
    </citation>
    <scope>IDENTIFICATION</scope>
    <source>
        <tissue evidence="2">Leaf</tissue>
    </source>
</reference>